<name>A0A177HID7_9ACTN</name>
<evidence type="ECO:0000256" key="3">
    <source>
        <dbReference type="ARBA" id="ARBA00023163"/>
    </source>
</evidence>
<dbReference type="GO" id="GO:0003677">
    <property type="term" value="F:DNA binding"/>
    <property type="evidence" value="ECO:0007669"/>
    <property type="project" value="UniProtKB-UniRule"/>
</dbReference>
<dbReference type="PANTHER" id="PTHR47506:SF1">
    <property type="entry name" value="HTH-TYPE TRANSCRIPTIONAL REGULATOR YJDC"/>
    <property type="match status" value="1"/>
</dbReference>
<dbReference type="AlphaFoldDB" id="A0A177HID7"/>
<comment type="caution">
    <text evidence="6">The sequence shown here is derived from an EMBL/GenBank/DDBJ whole genome shotgun (WGS) entry which is preliminary data.</text>
</comment>
<dbReference type="InterPro" id="IPR011075">
    <property type="entry name" value="TetR_C"/>
</dbReference>
<proteinExistence type="predicted"/>
<dbReference type="STRING" id="1716141.STSP_63010"/>
<accession>A0A177HID7</accession>
<dbReference type="InterPro" id="IPR001647">
    <property type="entry name" value="HTH_TetR"/>
</dbReference>
<organism evidence="6 7">
    <name type="scientific">Streptomyces jeddahensis</name>
    <dbReference type="NCBI Taxonomy" id="1716141"/>
    <lineage>
        <taxon>Bacteria</taxon>
        <taxon>Bacillati</taxon>
        <taxon>Actinomycetota</taxon>
        <taxon>Actinomycetes</taxon>
        <taxon>Kitasatosporales</taxon>
        <taxon>Streptomycetaceae</taxon>
        <taxon>Streptomyces</taxon>
    </lineage>
</organism>
<keyword evidence="2 4" id="KW-0238">DNA-binding</keyword>
<evidence type="ECO:0000313" key="6">
    <source>
        <dbReference type="EMBL" id="OAH10369.1"/>
    </source>
</evidence>
<keyword evidence="1" id="KW-0805">Transcription regulation</keyword>
<evidence type="ECO:0000313" key="7">
    <source>
        <dbReference type="Proteomes" id="UP000077381"/>
    </source>
</evidence>
<dbReference type="SUPFAM" id="SSF48498">
    <property type="entry name" value="Tetracyclin repressor-like, C-terminal domain"/>
    <property type="match status" value="1"/>
</dbReference>
<protein>
    <submittedName>
        <fullName evidence="6">HTH-type transcriptional repressor ComR</fullName>
    </submittedName>
</protein>
<dbReference type="InterPro" id="IPR036271">
    <property type="entry name" value="Tet_transcr_reg_TetR-rel_C_sf"/>
</dbReference>
<dbReference type="Gene3D" id="1.10.357.10">
    <property type="entry name" value="Tetracycline Repressor, domain 2"/>
    <property type="match status" value="1"/>
</dbReference>
<sequence>MLLDQGERLVGDLRGDGHQAGATRGDGVVVLLEGAQGNDVAGGILKPLVQDDEVSMPDIKHFDPDAALETVVRLFWRQGVASTGIQDVVTATGLNRSSLYATFGGKQDLYRAALRRYIESRSQPAFQRLADDARGLPAVTEFFTGLIEARCSGEYAQWGCMISNAHAGAENSDPEVRSMLEQHHRQLRDALQEALLRAEAQGQLAAGTDPSAGADVLATLAYGVNLRSRAGADARELRTAVAAAVASIAGRAATR</sequence>
<dbReference type="PROSITE" id="PS50977">
    <property type="entry name" value="HTH_TETR_2"/>
    <property type="match status" value="1"/>
</dbReference>
<evidence type="ECO:0000256" key="2">
    <source>
        <dbReference type="ARBA" id="ARBA00023125"/>
    </source>
</evidence>
<dbReference type="Proteomes" id="UP000077381">
    <property type="component" value="Unassembled WGS sequence"/>
</dbReference>
<evidence type="ECO:0000256" key="1">
    <source>
        <dbReference type="ARBA" id="ARBA00023015"/>
    </source>
</evidence>
<dbReference type="InterPro" id="IPR009057">
    <property type="entry name" value="Homeodomain-like_sf"/>
</dbReference>
<feature type="DNA-binding region" description="H-T-H motif" evidence="4">
    <location>
        <begin position="84"/>
        <end position="103"/>
    </location>
</feature>
<dbReference type="Pfam" id="PF00440">
    <property type="entry name" value="TetR_N"/>
    <property type="match status" value="1"/>
</dbReference>
<dbReference type="PANTHER" id="PTHR47506">
    <property type="entry name" value="TRANSCRIPTIONAL REGULATORY PROTEIN"/>
    <property type="match status" value="1"/>
</dbReference>
<keyword evidence="3" id="KW-0804">Transcription</keyword>
<dbReference type="PATRIC" id="fig|1716141.3.peg.6630"/>
<evidence type="ECO:0000256" key="4">
    <source>
        <dbReference type="PROSITE-ProRule" id="PRU00335"/>
    </source>
</evidence>
<feature type="domain" description="HTH tetR-type" evidence="5">
    <location>
        <begin position="61"/>
        <end position="121"/>
    </location>
</feature>
<reference evidence="6 7" key="1">
    <citation type="submission" date="2015-12" db="EMBL/GenBank/DDBJ databases">
        <title>Genome sequence of Streptomyces sp. G25.</title>
        <authorList>
            <person name="Poehlein A."/>
            <person name="Roettig A."/>
            <person name="Hiessl S."/>
            <person name="Hauschild P."/>
            <person name="Schauer J."/>
            <person name="Madkour M.H."/>
            <person name="Al-Ansari A.M."/>
            <person name="Almakishah N.H."/>
            <person name="Steinbuechel A."/>
            <person name="Daniel R."/>
        </authorList>
    </citation>
    <scope>NUCLEOTIDE SEQUENCE [LARGE SCALE GENOMIC DNA]</scope>
    <source>
        <strain evidence="7">G25(2015)</strain>
    </source>
</reference>
<dbReference type="SUPFAM" id="SSF46689">
    <property type="entry name" value="Homeodomain-like"/>
    <property type="match status" value="1"/>
</dbReference>
<keyword evidence="7" id="KW-1185">Reference proteome</keyword>
<dbReference type="EMBL" id="LOHS01000147">
    <property type="protein sequence ID" value="OAH10369.1"/>
    <property type="molecule type" value="Genomic_DNA"/>
</dbReference>
<dbReference type="Gene3D" id="1.10.10.60">
    <property type="entry name" value="Homeodomain-like"/>
    <property type="match status" value="1"/>
</dbReference>
<evidence type="ECO:0000259" key="5">
    <source>
        <dbReference type="PROSITE" id="PS50977"/>
    </source>
</evidence>
<gene>
    <name evidence="6" type="primary">comR</name>
    <name evidence="6" type="ORF">STSP_63010</name>
</gene>
<dbReference type="Pfam" id="PF16925">
    <property type="entry name" value="TetR_C_13"/>
    <property type="match status" value="1"/>
</dbReference>